<sequence>MNAVSSRRRGSDMEHPVEYPGEYPVVLGQILSELKSKHQSTSQSELCRWLCSRFDLVHLVKLRSLLFHTARQDPSFPATLFRDRMCCSSTDPHSKKVQQEPSQREAAVVSGSLSQESLCGGSEYHSPHSLHSSAHSPKTGAESSLHHFIPASEPNFLLRVNKDLKCRAASLDKLHPLPLYGPGTLGPSCEMQSTYFPMEADSEASTEHESLSQPQPGPQEPIPARSCVHKRNVFKEDFHNMSSFSPKVIRQASECTEGVLQRELHRPAVFFNHSFELPCTNPYMDPGLNTPLEERQRAKHESLDDLQASTYFGPSTVSESVNTLRFSDREPDSTHKNNTKPGRPARPVKSFSLNTEYVPAPSARPVTTRDPSETCRKKVSDFKGQEVMPLTNGPECVERKEDAPWFEGRTVTRGFHRVDICPSVGTQTEQGNEPKRLRSFSRTDSEMISDDISDIFRFLDDMSVCDSLNMVQSSCYNSTGSLSQLTLRSDSSPERSTVRLAKSRLDSLFHSLDNSDDELKSNVHRLVQRIGEIEKKLESLSGVRSEITQLLSKLNQLDHKVHKPDSSEETDPAPHSDSHPSPQALHSNGLSSGNSTGNTGHSVVQPTGLSRASGHTNGNPIGQTTGHSNGHISNGPSDGHTQMDINRDTQQSISVDTLVDTLLDILVGHTGGHSGGHTDAAGASVRAVRGRRGSTDFPSQPYTPSMKKHLQSAPVYSDLEPQVKSSPVYSELRLDSTRLHPNWSSEGYSRHPEQRAKQLKTLDLQGGTALDPAHLEYWLEDVYTPGFDSLLRRKQRTSGGRGSVSWVL</sequence>
<keyword evidence="3" id="KW-1133">Transmembrane helix</keyword>
<evidence type="ECO:0000313" key="9">
    <source>
        <dbReference type="EMBL" id="KAK7930481.1"/>
    </source>
</evidence>
<proteinExistence type="inferred from homology"/>
<feature type="region of interest" description="Disordered" evidence="6">
    <location>
        <begin position="118"/>
        <end position="142"/>
    </location>
</feature>
<reference evidence="10" key="1">
    <citation type="submission" date="2024-04" db="EMBL/GenBank/DDBJ databases">
        <title>Salinicola lusitanus LLJ914,a marine bacterium isolated from the Okinawa Trough.</title>
        <authorList>
            <person name="Li J."/>
        </authorList>
    </citation>
    <scope>NUCLEOTIDE SEQUENCE [LARGE SCALE GENOMIC DNA]</scope>
</reference>
<evidence type="ECO:0000259" key="8">
    <source>
        <dbReference type="Pfam" id="PF22948"/>
    </source>
</evidence>
<dbReference type="Proteomes" id="UP001460270">
    <property type="component" value="Unassembled WGS sequence"/>
</dbReference>
<feature type="compositionally biased region" description="Basic and acidic residues" evidence="6">
    <location>
        <begin position="326"/>
        <end position="335"/>
    </location>
</feature>
<feature type="domain" description="MINAR1 N-terminal helical" evidence="8">
    <location>
        <begin position="22"/>
        <end position="98"/>
    </location>
</feature>
<keyword evidence="2" id="KW-0812">Transmembrane</keyword>
<dbReference type="PANTHER" id="PTHR31530:SF2">
    <property type="entry name" value="MAJOR INTRINSICALLY DISORDERED NOTCH2-BINDING RECEPTOR 1"/>
    <property type="match status" value="1"/>
</dbReference>
<keyword evidence="4" id="KW-0472">Membrane</keyword>
<keyword evidence="10" id="KW-1185">Reference proteome</keyword>
<evidence type="ECO:0000256" key="4">
    <source>
        <dbReference type="ARBA" id="ARBA00023136"/>
    </source>
</evidence>
<dbReference type="InterPro" id="IPR055117">
    <property type="entry name" value="MINAR1_N"/>
</dbReference>
<dbReference type="GO" id="GO:0012505">
    <property type="term" value="C:endomembrane system"/>
    <property type="evidence" value="ECO:0007669"/>
    <property type="project" value="UniProtKB-SubCell"/>
</dbReference>
<feature type="compositionally biased region" description="Polar residues" evidence="6">
    <location>
        <begin position="604"/>
        <end position="644"/>
    </location>
</feature>
<dbReference type="AlphaFoldDB" id="A0AAW0PPT6"/>
<evidence type="ECO:0000256" key="1">
    <source>
        <dbReference type="ARBA" id="ARBA00006410"/>
    </source>
</evidence>
<evidence type="ECO:0000259" key="7">
    <source>
        <dbReference type="Pfam" id="PF06789"/>
    </source>
</evidence>
<feature type="compositionally biased region" description="Low complexity" evidence="6">
    <location>
        <begin position="127"/>
        <end position="137"/>
    </location>
</feature>
<feature type="region of interest" description="Disordered" evidence="6">
    <location>
        <begin position="295"/>
        <end position="314"/>
    </location>
</feature>
<accession>A0AAW0PPT6</accession>
<gene>
    <name evidence="9" type="ORF">WMY93_006876</name>
</gene>
<comment type="similarity">
    <text evidence="1">Belongs to the MINAR family.</text>
</comment>
<dbReference type="GO" id="GO:0005886">
    <property type="term" value="C:plasma membrane"/>
    <property type="evidence" value="ECO:0007669"/>
    <property type="project" value="TreeGrafter"/>
</dbReference>
<feature type="domain" description="Major intrinsically disordered Notch2-binding receptor 1-like C-terminal" evidence="7">
    <location>
        <begin position="700"/>
        <end position="795"/>
    </location>
</feature>
<comment type="caution">
    <text evidence="9">The sequence shown here is derived from an EMBL/GenBank/DDBJ whole genome shotgun (WGS) entry which is preliminary data.</text>
</comment>
<evidence type="ECO:0000256" key="2">
    <source>
        <dbReference type="ARBA" id="ARBA00022692"/>
    </source>
</evidence>
<name>A0AAW0PPT6_9GOBI</name>
<dbReference type="InterPro" id="IPR009626">
    <property type="entry name" value="MINAR1-like_C"/>
</dbReference>
<dbReference type="Pfam" id="PF06789">
    <property type="entry name" value="MINAR1_C"/>
    <property type="match status" value="1"/>
</dbReference>
<feature type="compositionally biased region" description="Low complexity" evidence="6">
    <location>
        <begin position="579"/>
        <end position="602"/>
    </location>
</feature>
<evidence type="ECO:0000256" key="6">
    <source>
        <dbReference type="SAM" id="MobiDB-lite"/>
    </source>
</evidence>
<feature type="region of interest" description="Disordered" evidence="6">
    <location>
        <begin position="557"/>
        <end position="644"/>
    </location>
</feature>
<evidence type="ECO:0000256" key="5">
    <source>
        <dbReference type="ARBA" id="ARBA00037847"/>
    </source>
</evidence>
<dbReference type="GO" id="GO:0032007">
    <property type="term" value="P:negative regulation of TOR signaling"/>
    <property type="evidence" value="ECO:0007669"/>
    <property type="project" value="TreeGrafter"/>
</dbReference>
<feature type="region of interest" description="Disordered" evidence="6">
    <location>
        <begin position="199"/>
        <end position="224"/>
    </location>
</feature>
<feature type="compositionally biased region" description="Basic and acidic residues" evidence="6">
    <location>
        <begin position="557"/>
        <end position="578"/>
    </location>
</feature>
<feature type="region of interest" description="Disordered" evidence="6">
    <location>
        <begin position="91"/>
        <end position="110"/>
    </location>
</feature>
<dbReference type="PANTHER" id="PTHR31530">
    <property type="entry name" value="MAJOR INTRINSICALLY DISORDERED NOTCH2-BINDING RECEPTOR 1 MINAR1 FAMILY MEMBER"/>
    <property type="match status" value="1"/>
</dbReference>
<feature type="region of interest" description="Disordered" evidence="6">
    <location>
        <begin position="325"/>
        <end position="350"/>
    </location>
</feature>
<dbReference type="GO" id="GO:0008285">
    <property type="term" value="P:negative regulation of cell population proliferation"/>
    <property type="evidence" value="ECO:0007669"/>
    <property type="project" value="TreeGrafter"/>
</dbReference>
<dbReference type="EMBL" id="JBBPFD010000004">
    <property type="protein sequence ID" value="KAK7930481.1"/>
    <property type="molecule type" value="Genomic_DNA"/>
</dbReference>
<evidence type="ECO:0000256" key="3">
    <source>
        <dbReference type="ARBA" id="ARBA00022989"/>
    </source>
</evidence>
<organism evidence="9 10">
    <name type="scientific">Mugilogobius chulae</name>
    <name type="common">yellowstripe goby</name>
    <dbReference type="NCBI Taxonomy" id="88201"/>
    <lineage>
        <taxon>Eukaryota</taxon>
        <taxon>Metazoa</taxon>
        <taxon>Chordata</taxon>
        <taxon>Craniata</taxon>
        <taxon>Vertebrata</taxon>
        <taxon>Euteleostomi</taxon>
        <taxon>Actinopterygii</taxon>
        <taxon>Neopterygii</taxon>
        <taxon>Teleostei</taxon>
        <taxon>Neoteleostei</taxon>
        <taxon>Acanthomorphata</taxon>
        <taxon>Gobiaria</taxon>
        <taxon>Gobiiformes</taxon>
        <taxon>Gobioidei</taxon>
        <taxon>Gobiidae</taxon>
        <taxon>Gobionellinae</taxon>
        <taxon>Mugilogobius</taxon>
    </lineage>
</organism>
<evidence type="ECO:0000313" key="10">
    <source>
        <dbReference type="Proteomes" id="UP001460270"/>
    </source>
</evidence>
<comment type="subcellular location">
    <subcellularLocation>
        <location evidence="5">Endomembrane system</location>
        <topology evidence="5">Single-pass membrane protein</topology>
    </subcellularLocation>
</comment>
<dbReference type="Pfam" id="PF22948">
    <property type="entry name" value="MINAR1_N"/>
    <property type="match status" value="1"/>
</dbReference>
<protein>
    <submittedName>
        <fullName evidence="9">Uncharacterized protein</fullName>
    </submittedName>
</protein>
<dbReference type="InterPro" id="IPR039706">
    <property type="entry name" value="MINAR1-like"/>
</dbReference>